<keyword evidence="2" id="KW-1185">Reference proteome</keyword>
<dbReference type="Proteomes" id="UP001150603">
    <property type="component" value="Unassembled WGS sequence"/>
</dbReference>
<reference evidence="1" key="1">
    <citation type="submission" date="2022-07" db="EMBL/GenBank/DDBJ databases">
        <title>Phylogenomic reconstructions and comparative analyses of Kickxellomycotina fungi.</title>
        <authorList>
            <person name="Reynolds N.K."/>
            <person name="Stajich J.E."/>
            <person name="Barry K."/>
            <person name="Grigoriev I.V."/>
            <person name="Crous P."/>
            <person name="Smith M.E."/>
        </authorList>
    </citation>
    <scope>NUCLEOTIDE SEQUENCE</scope>
    <source>
        <strain evidence="1">NRRL 5244</strain>
    </source>
</reference>
<name>A0ACC1J402_9FUNG</name>
<evidence type="ECO:0000313" key="1">
    <source>
        <dbReference type="EMBL" id="KAJ1936633.1"/>
    </source>
</evidence>
<proteinExistence type="predicted"/>
<sequence>MASSLIEAKRKEFLNALVAVRPPNRFKIVVVDKRSLRVLNDVLKLSEVLEHDVLRIESIENGRKEDSSTEALYFLTPSKQSVERLKADFATAPAPSMSSSRGFSSSVVTKRAPTYRAGHVYFTSELPDSLFAMLRSPEVAQHLRALKELCIEYDVYDMRVFLTKLADRPLYRLYSPIVSNNCNEELDLISKKLVNVCGALKEDPVVRFFSPDHEIYGNTMSRKLAFLFHTEMERVRQSLNSGDSADRSTGGQTELIIVDRSADPFTPVLHEFTYEAMVYDLLDIEDGNKFKYVVQLANGTEEEKSVTLDDSDPIWQEYRFQHISEAQEHIMKKFQGLLGSNRAILDMQAGEKLNLSKMRDVVSNMPNFKDQLSLMSAHITMMQQCMDQFNERCLNDLGMLEQNLAMGMDPEGEKYQTGDIDVAQILNNPAINAEDKLRLLVVFYISNPSLTETERMKLARLANLDRNARAT</sequence>
<feature type="non-terminal residue" evidence="1">
    <location>
        <position position="471"/>
    </location>
</feature>
<comment type="caution">
    <text evidence="1">The sequence shown here is derived from an EMBL/GenBank/DDBJ whole genome shotgun (WGS) entry which is preliminary data.</text>
</comment>
<protein>
    <submittedName>
        <fullName evidence="1">Syntaxin binding protein 1</fullName>
    </submittedName>
</protein>
<dbReference type="EMBL" id="JANBPW010003808">
    <property type="protein sequence ID" value="KAJ1936633.1"/>
    <property type="molecule type" value="Genomic_DNA"/>
</dbReference>
<evidence type="ECO:0000313" key="2">
    <source>
        <dbReference type="Proteomes" id="UP001150603"/>
    </source>
</evidence>
<organism evidence="1 2">
    <name type="scientific">Linderina macrospora</name>
    <dbReference type="NCBI Taxonomy" id="4868"/>
    <lineage>
        <taxon>Eukaryota</taxon>
        <taxon>Fungi</taxon>
        <taxon>Fungi incertae sedis</taxon>
        <taxon>Zoopagomycota</taxon>
        <taxon>Kickxellomycotina</taxon>
        <taxon>Kickxellomycetes</taxon>
        <taxon>Kickxellales</taxon>
        <taxon>Kickxellaceae</taxon>
        <taxon>Linderina</taxon>
    </lineage>
</organism>
<gene>
    <name evidence="1" type="primary">sec1_2</name>
    <name evidence="1" type="ORF">FBU59_004992</name>
</gene>
<accession>A0ACC1J402</accession>